<dbReference type="InterPro" id="IPR006944">
    <property type="entry name" value="Phage/GTA_portal"/>
</dbReference>
<proteinExistence type="predicted"/>
<accession>A0A097IDG4</accession>
<dbReference type="InterPro" id="IPR006427">
    <property type="entry name" value="Portal_HK97"/>
</dbReference>
<dbReference type="HOGENOM" id="CLU_033789_6_0_11"/>
<name>A0A097IDG4_9CORY</name>
<dbReference type="EMBL" id="CP006764">
    <property type="protein sequence ID" value="AIT60160.1"/>
    <property type="molecule type" value="Genomic_DNA"/>
</dbReference>
<dbReference type="Pfam" id="PF04860">
    <property type="entry name" value="Phage_portal"/>
    <property type="match status" value="1"/>
</dbReference>
<dbReference type="RefSeq" id="WP_018021461.1">
    <property type="nucleotide sequence ID" value="NZ_AQUX01000002.1"/>
</dbReference>
<gene>
    <name evidence="2" type="ORF">CDOO_01930</name>
</gene>
<evidence type="ECO:0000313" key="3">
    <source>
        <dbReference type="Proteomes" id="UP000029914"/>
    </source>
</evidence>
<protein>
    <submittedName>
        <fullName evidence="2">Phage portal protein</fullName>
    </submittedName>
</protein>
<dbReference type="KEGG" id="cdo:CDOO_01930"/>
<reference evidence="2 3" key="1">
    <citation type="submission" date="2013-09" db="EMBL/GenBank/DDBJ databases">
        <title>Complete genome sequence of Corynebacterium doosanense CAU 212(T) (=DSM 45436(T)), isolated from activated sludge.</title>
        <authorList>
            <person name="Schaffert L."/>
            <person name="Albersmeier A."/>
            <person name="Kalinowski J."/>
            <person name="Ruckert C."/>
        </authorList>
    </citation>
    <scope>NUCLEOTIDE SEQUENCE [LARGE SCALE GENOMIC DNA]</scope>
    <source>
        <strain evidence="2 3">CAU 212</strain>
    </source>
</reference>
<organism evidence="2 3">
    <name type="scientific">Corynebacterium doosanense CAU 212 = DSM 45436</name>
    <dbReference type="NCBI Taxonomy" id="558173"/>
    <lineage>
        <taxon>Bacteria</taxon>
        <taxon>Bacillati</taxon>
        <taxon>Actinomycetota</taxon>
        <taxon>Actinomycetes</taxon>
        <taxon>Mycobacteriales</taxon>
        <taxon>Corynebacteriaceae</taxon>
        <taxon>Corynebacterium</taxon>
    </lineage>
</organism>
<dbReference type="Proteomes" id="UP000029914">
    <property type="component" value="Chromosome"/>
</dbReference>
<sequence length="424" mass="47543">MGVLQRLGILPTTLTPPTPEELSGPIYGALSMQMKDLPVEELWEQQPHLRTVTDFIARSVSSTGLHVYRRMEDGGRERVRSGWLADLCKKSSKSSLMSSLIYRAVMDYCLYDEWIWYVTQREDQAPEILPIPHHWVHSTRWEDPWTMKSLVLADERGRPFEIPADRIIRQHGYSPHSLANGTSAITALRETLQEQLESAAYRAQLWRNGPRLGGIITRPKDVKWDDTARNRFKRSWSSQYSGRGSGAGGVPVLEDGMDFKAFHLKADDEKVVEVTKLSLQTVASAFHINPTMVGLLDNANYSNVREFRKSLYGDSLGPVIKQLEDVLNEFLIPMLAETMPAEDTDGVYFEFNLDEKLRASFEEKAAVTSTAVGGPWMAPNEARAMNNMPAIEGGDDLLRPLNVSAAGAPEIEPTVDDPPKEEAT</sequence>
<evidence type="ECO:0000256" key="1">
    <source>
        <dbReference type="SAM" id="MobiDB-lite"/>
    </source>
</evidence>
<keyword evidence="3" id="KW-1185">Reference proteome</keyword>
<dbReference type="NCBIfam" id="TIGR01537">
    <property type="entry name" value="portal_HK97"/>
    <property type="match status" value="1"/>
</dbReference>
<evidence type="ECO:0000313" key="2">
    <source>
        <dbReference type="EMBL" id="AIT60160.1"/>
    </source>
</evidence>
<dbReference type="AlphaFoldDB" id="A0A097IDG4"/>
<dbReference type="OrthoDB" id="9765386at2"/>
<dbReference type="eggNOG" id="COG4695">
    <property type="taxonomic scope" value="Bacteria"/>
</dbReference>
<dbReference type="STRING" id="558173.CDOO_01930"/>
<feature type="region of interest" description="Disordered" evidence="1">
    <location>
        <begin position="403"/>
        <end position="424"/>
    </location>
</feature>